<organism evidence="1 2">
    <name type="scientific">Salininema proteolyticum</name>
    <dbReference type="NCBI Taxonomy" id="1607685"/>
    <lineage>
        <taxon>Bacteria</taxon>
        <taxon>Bacillati</taxon>
        <taxon>Actinomycetota</taxon>
        <taxon>Actinomycetes</taxon>
        <taxon>Glycomycetales</taxon>
        <taxon>Glycomycetaceae</taxon>
        <taxon>Salininema</taxon>
    </lineage>
</organism>
<dbReference type="RefSeq" id="WP_380622967.1">
    <property type="nucleotide sequence ID" value="NZ_JBHSDK010000021.1"/>
</dbReference>
<accession>A0ABV8U0W7</accession>
<evidence type="ECO:0000313" key="1">
    <source>
        <dbReference type="EMBL" id="MFC4336748.1"/>
    </source>
</evidence>
<dbReference type="Proteomes" id="UP001595823">
    <property type="component" value="Unassembled WGS sequence"/>
</dbReference>
<dbReference type="InterPro" id="IPR036746">
    <property type="entry name" value="TT1725-like_sf"/>
</dbReference>
<keyword evidence="2" id="KW-1185">Reference proteome</keyword>
<evidence type="ECO:0000313" key="2">
    <source>
        <dbReference type="Proteomes" id="UP001595823"/>
    </source>
</evidence>
<sequence>MFCGTLEFDILLPGDSQSLKAKRAYVRPLVALLRKYDVAVSEVGDHDLYGRARIGAAAVAGDNAHVAEVLDRCERAVAGRVEVQLLSTRRRVFGPEDE</sequence>
<dbReference type="PANTHER" id="PTHR36441:SF1">
    <property type="entry name" value="DUF503 DOMAIN-CONTAINING PROTEIN"/>
    <property type="match status" value="1"/>
</dbReference>
<dbReference type="SUPFAM" id="SSF103007">
    <property type="entry name" value="Hypothetical protein TT1725"/>
    <property type="match status" value="1"/>
</dbReference>
<name>A0ABV8U0W7_9ACTN</name>
<dbReference type="PANTHER" id="PTHR36441">
    <property type="entry name" value="HYPOTHETICAL CYTOSOLIC PROTEIN"/>
    <property type="match status" value="1"/>
</dbReference>
<dbReference type="EMBL" id="JBHSDK010000021">
    <property type="protein sequence ID" value="MFC4336748.1"/>
    <property type="molecule type" value="Genomic_DNA"/>
</dbReference>
<dbReference type="Gene3D" id="3.30.70.1120">
    <property type="entry name" value="TT1725-like"/>
    <property type="match status" value="1"/>
</dbReference>
<dbReference type="InterPro" id="IPR007546">
    <property type="entry name" value="DUF503"/>
</dbReference>
<comment type="caution">
    <text evidence="1">The sequence shown here is derived from an EMBL/GenBank/DDBJ whole genome shotgun (WGS) entry which is preliminary data.</text>
</comment>
<gene>
    <name evidence="1" type="ORF">ACFPET_16225</name>
</gene>
<dbReference type="Pfam" id="PF04456">
    <property type="entry name" value="DUF503"/>
    <property type="match status" value="1"/>
</dbReference>
<reference evidence="2" key="1">
    <citation type="journal article" date="2019" name="Int. J. Syst. Evol. Microbiol.">
        <title>The Global Catalogue of Microorganisms (GCM) 10K type strain sequencing project: providing services to taxonomists for standard genome sequencing and annotation.</title>
        <authorList>
            <consortium name="The Broad Institute Genomics Platform"/>
            <consortium name="The Broad Institute Genome Sequencing Center for Infectious Disease"/>
            <person name="Wu L."/>
            <person name="Ma J."/>
        </authorList>
    </citation>
    <scope>NUCLEOTIDE SEQUENCE [LARGE SCALE GENOMIC DNA]</scope>
    <source>
        <strain evidence="2">IBRC-M 10908</strain>
    </source>
</reference>
<protein>
    <submittedName>
        <fullName evidence="1">DUF503 domain-containing protein</fullName>
    </submittedName>
</protein>
<proteinExistence type="predicted"/>